<gene>
    <name evidence="1" type="ORF">NQ176_g4422</name>
</gene>
<evidence type="ECO:0000313" key="1">
    <source>
        <dbReference type="EMBL" id="KAJ2977348.1"/>
    </source>
</evidence>
<reference evidence="1" key="1">
    <citation type="submission" date="2022-08" db="EMBL/GenBank/DDBJ databases">
        <title>Genome Sequence of Lecanicillium fungicola.</title>
        <authorList>
            <person name="Buettner E."/>
        </authorList>
    </citation>
    <scope>NUCLEOTIDE SEQUENCE</scope>
    <source>
        <strain evidence="1">Babe33</strain>
    </source>
</reference>
<dbReference type="Proteomes" id="UP001143910">
    <property type="component" value="Unassembled WGS sequence"/>
</dbReference>
<accession>A0ACC1NEW4</accession>
<proteinExistence type="predicted"/>
<sequence length="126" mass="14817">MAKDTKSKQREERWLWQINEVTINESYTKEKDRETGQTYYKKKRTSAASLPDRFYEFEWVAAREELEAAEQQAYSSGIAARDARRRNDGKLLSQEIANNPNMVFMRSSTEAVKQKRSRTKTDDGKR</sequence>
<protein>
    <submittedName>
        <fullName evidence="1">Uncharacterized protein</fullName>
    </submittedName>
</protein>
<organism evidence="1 2">
    <name type="scientific">Zarea fungicola</name>
    <dbReference type="NCBI Taxonomy" id="93591"/>
    <lineage>
        <taxon>Eukaryota</taxon>
        <taxon>Fungi</taxon>
        <taxon>Dikarya</taxon>
        <taxon>Ascomycota</taxon>
        <taxon>Pezizomycotina</taxon>
        <taxon>Sordariomycetes</taxon>
        <taxon>Hypocreomycetidae</taxon>
        <taxon>Hypocreales</taxon>
        <taxon>Cordycipitaceae</taxon>
        <taxon>Zarea</taxon>
    </lineage>
</organism>
<name>A0ACC1NEW4_9HYPO</name>
<evidence type="ECO:0000313" key="2">
    <source>
        <dbReference type="Proteomes" id="UP001143910"/>
    </source>
</evidence>
<dbReference type="EMBL" id="JANJQO010000480">
    <property type="protein sequence ID" value="KAJ2977348.1"/>
    <property type="molecule type" value="Genomic_DNA"/>
</dbReference>
<comment type="caution">
    <text evidence="1">The sequence shown here is derived from an EMBL/GenBank/DDBJ whole genome shotgun (WGS) entry which is preliminary data.</text>
</comment>
<keyword evidence="2" id="KW-1185">Reference proteome</keyword>